<evidence type="ECO:0000313" key="2">
    <source>
        <dbReference type="Proteomes" id="UP000807025"/>
    </source>
</evidence>
<dbReference type="EMBL" id="MU154702">
    <property type="protein sequence ID" value="KAF9488676.1"/>
    <property type="molecule type" value="Genomic_DNA"/>
</dbReference>
<dbReference type="Proteomes" id="UP000807025">
    <property type="component" value="Unassembled WGS sequence"/>
</dbReference>
<sequence>MSCQRINAAVGFVAQRELTAMDYDYRDPNPQAPSGGLSDMSDPLSIASSIITFIDTAQKLKETFVKQRLNELEDGILRELSDLELFCRNRHPALNSTAALELKTAIDELQTTRESIQCKVEMHIVTRSNRLLSSVTSSAKGWWQHNAIETDVVYLEKCLRSIRLRLLHLDRLEHVEDLVSYMLLPNIRTNAHTLPVLQVSAAVDGHAKSWTLDSIHPRQDFEAPLPGPVNTAAIYFRTMLLRTVEGTQIICTALGSVM</sequence>
<comment type="caution">
    <text evidence="1">The sequence shown here is derived from an EMBL/GenBank/DDBJ whole genome shotgun (WGS) entry which is preliminary data.</text>
</comment>
<dbReference type="AlphaFoldDB" id="A0A9P6D1D4"/>
<proteinExistence type="predicted"/>
<evidence type="ECO:0000313" key="1">
    <source>
        <dbReference type="EMBL" id="KAF9488676.1"/>
    </source>
</evidence>
<protein>
    <submittedName>
        <fullName evidence="1">Uncharacterized protein</fullName>
    </submittedName>
</protein>
<name>A0A9P6D1D4_PLEER</name>
<accession>A0A9P6D1D4</accession>
<gene>
    <name evidence="1" type="ORF">BDN71DRAFT_1435965</name>
</gene>
<reference evidence="1" key="1">
    <citation type="submission" date="2020-11" db="EMBL/GenBank/DDBJ databases">
        <authorList>
            <consortium name="DOE Joint Genome Institute"/>
            <person name="Ahrendt S."/>
            <person name="Riley R."/>
            <person name="Andreopoulos W."/>
            <person name="Labutti K."/>
            <person name="Pangilinan J."/>
            <person name="Ruiz-Duenas F.J."/>
            <person name="Barrasa J.M."/>
            <person name="Sanchez-Garcia M."/>
            <person name="Camarero S."/>
            <person name="Miyauchi S."/>
            <person name="Serrano A."/>
            <person name="Linde D."/>
            <person name="Babiker R."/>
            <person name="Drula E."/>
            <person name="Ayuso-Fernandez I."/>
            <person name="Pacheco R."/>
            <person name="Padilla G."/>
            <person name="Ferreira P."/>
            <person name="Barriuso J."/>
            <person name="Kellner H."/>
            <person name="Castanera R."/>
            <person name="Alfaro M."/>
            <person name="Ramirez L."/>
            <person name="Pisabarro A.G."/>
            <person name="Kuo A."/>
            <person name="Tritt A."/>
            <person name="Lipzen A."/>
            <person name="He G."/>
            <person name="Yan M."/>
            <person name="Ng V."/>
            <person name="Cullen D."/>
            <person name="Martin F."/>
            <person name="Rosso M.-N."/>
            <person name="Henrissat B."/>
            <person name="Hibbett D."/>
            <person name="Martinez A.T."/>
            <person name="Grigoriev I.V."/>
        </authorList>
    </citation>
    <scope>NUCLEOTIDE SEQUENCE</scope>
    <source>
        <strain evidence="1">ATCC 90797</strain>
    </source>
</reference>
<keyword evidence="2" id="KW-1185">Reference proteome</keyword>
<organism evidence="1 2">
    <name type="scientific">Pleurotus eryngii</name>
    <name type="common">Boletus of the steppes</name>
    <dbReference type="NCBI Taxonomy" id="5323"/>
    <lineage>
        <taxon>Eukaryota</taxon>
        <taxon>Fungi</taxon>
        <taxon>Dikarya</taxon>
        <taxon>Basidiomycota</taxon>
        <taxon>Agaricomycotina</taxon>
        <taxon>Agaricomycetes</taxon>
        <taxon>Agaricomycetidae</taxon>
        <taxon>Agaricales</taxon>
        <taxon>Pleurotineae</taxon>
        <taxon>Pleurotaceae</taxon>
        <taxon>Pleurotus</taxon>
    </lineage>
</organism>